<evidence type="ECO:0000313" key="2">
    <source>
        <dbReference type="EnsemblPlants" id="MELO3C011300.2.1"/>
    </source>
</evidence>
<feature type="region of interest" description="Disordered" evidence="1">
    <location>
        <begin position="39"/>
        <end position="80"/>
    </location>
</feature>
<dbReference type="Gramene" id="MELO3C011300.2.1">
    <property type="protein sequence ID" value="MELO3C011300.2.1"/>
    <property type="gene ID" value="MELO3C011300.2"/>
</dbReference>
<dbReference type="EnsemblPlants" id="MELO3C011300.2.1">
    <property type="protein sequence ID" value="MELO3C011300.2.1"/>
    <property type="gene ID" value="MELO3C011300.2"/>
</dbReference>
<feature type="compositionally biased region" description="Basic and acidic residues" evidence="1">
    <location>
        <begin position="39"/>
        <end position="58"/>
    </location>
</feature>
<accession>A0A9I9D0F1</accession>
<protein>
    <submittedName>
        <fullName evidence="2">Uncharacterized protein</fullName>
    </submittedName>
</protein>
<dbReference type="AlphaFoldDB" id="A0A9I9D0F1"/>
<proteinExistence type="predicted"/>
<evidence type="ECO:0000256" key="1">
    <source>
        <dbReference type="SAM" id="MobiDB-lite"/>
    </source>
</evidence>
<reference evidence="2" key="1">
    <citation type="submission" date="2023-03" db="UniProtKB">
        <authorList>
            <consortium name="EnsemblPlants"/>
        </authorList>
    </citation>
    <scope>IDENTIFICATION</scope>
</reference>
<name>A0A9I9D0F1_CUCME</name>
<sequence length="80" mass="9341">MLDLDQCLGYRVHPLTSRHYDDIADAGLEQNREIIHYSTKENSRFKGNEGNTKLEERASSSGEELAQKKWRQEEEEWESG</sequence>
<organism evidence="2">
    <name type="scientific">Cucumis melo</name>
    <name type="common">Muskmelon</name>
    <dbReference type="NCBI Taxonomy" id="3656"/>
    <lineage>
        <taxon>Eukaryota</taxon>
        <taxon>Viridiplantae</taxon>
        <taxon>Streptophyta</taxon>
        <taxon>Embryophyta</taxon>
        <taxon>Tracheophyta</taxon>
        <taxon>Spermatophyta</taxon>
        <taxon>Magnoliopsida</taxon>
        <taxon>eudicotyledons</taxon>
        <taxon>Gunneridae</taxon>
        <taxon>Pentapetalae</taxon>
        <taxon>rosids</taxon>
        <taxon>fabids</taxon>
        <taxon>Cucurbitales</taxon>
        <taxon>Cucurbitaceae</taxon>
        <taxon>Benincaseae</taxon>
        <taxon>Cucumis</taxon>
    </lineage>
</organism>